<dbReference type="AlphaFoldDB" id="A0A561B3W1"/>
<accession>A0A561B3W1</accession>
<comment type="caution">
    <text evidence="1">The sequence shown here is derived from an EMBL/GenBank/DDBJ whole genome shotgun (WGS) entry which is preliminary data.</text>
</comment>
<dbReference type="EMBL" id="VIVL01000022">
    <property type="protein sequence ID" value="TWD73568.1"/>
    <property type="molecule type" value="Genomic_DNA"/>
</dbReference>
<name>A0A561B3W1_9BURK</name>
<evidence type="ECO:0000313" key="2">
    <source>
        <dbReference type="Proteomes" id="UP000319722"/>
    </source>
</evidence>
<gene>
    <name evidence="1" type="ORF">FB547_12260</name>
</gene>
<evidence type="ECO:0000313" key="1">
    <source>
        <dbReference type="EMBL" id="TWD73568.1"/>
    </source>
</evidence>
<organism evidence="1 2">
    <name type="scientific">Variovorax beijingensis</name>
    <dbReference type="NCBI Taxonomy" id="2496117"/>
    <lineage>
        <taxon>Bacteria</taxon>
        <taxon>Pseudomonadati</taxon>
        <taxon>Pseudomonadota</taxon>
        <taxon>Betaproteobacteria</taxon>
        <taxon>Burkholderiales</taxon>
        <taxon>Comamonadaceae</taxon>
        <taxon>Variovorax</taxon>
    </lineage>
</organism>
<dbReference type="Proteomes" id="UP000319722">
    <property type="component" value="Unassembled WGS sequence"/>
</dbReference>
<sequence>MSQVIKPAKLLGLLLGRLEDVSQNLRSDRPASLTDKRLMPAVLQRRKQRPRFRKDVFCSVAKKLLVEQGFPGGKTVTHVENT</sequence>
<protein>
    <submittedName>
        <fullName evidence="1">Uncharacterized protein</fullName>
    </submittedName>
</protein>
<reference evidence="1 2" key="1">
    <citation type="submission" date="2019-06" db="EMBL/GenBank/DDBJ databases">
        <title>Sorghum-associated microbial communities from plants grown in Nebraska, USA.</title>
        <authorList>
            <person name="Schachtman D."/>
        </authorList>
    </citation>
    <scope>NUCLEOTIDE SEQUENCE [LARGE SCALE GENOMIC DNA]</scope>
    <source>
        <strain evidence="1 2">T529</strain>
    </source>
</reference>
<proteinExistence type="predicted"/>